<feature type="transmembrane region" description="Helical" evidence="5">
    <location>
        <begin position="115"/>
        <end position="140"/>
    </location>
</feature>
<name>A0A2V1D4X5_9PLEO</name>
<dbReference type="GO" id="GO:0005886">
    <property type="term" value="C:plasma membrane"/>
    <property type="evidence" value="ECO:0007669"/>
    <property type="project" value="TreeGrafter"/>
</dbReference>
<keyword evidence="6" id="KW-0732">Signal</keyword>
<evidence type="ECO:0008006" key="9">
    <source>
        <dbReference type="Google" id="ProtNLM"/>
    </source>
</evidence>
<keyword evidence="4 5" id="KW-0472">Membrane</keyword>
<evidence type="ECO:0000313" key="7">
    <source>
        <dbReference type="EMBL" id="PVH92284.1"/>
    </source>
</evidence>
<dbReference type="Proteomes" id="UP000244855">
    <property type="component" value="Unassembled WGS sequence"/>
</dbReference>
<evidence type="ECO:0000256" key="6">
    <source>
        <dbReference type="SAM" id="SignalP"/>
    </source>
</evidence>
<proteinExistence type="predicted"/>
<dbReference type="InterPro" id="IPR036259">
    <property type="entry name" value="MFS_trans_sf"/>
</dbReference>
<keyword evidence="8" id="KW-1185">Reference proteome</keyword>
<dbReference type="PANTHER" id="PTHR23501">
    <property type="entry name" value="MAJOR FACILITATOR SUPERFAMILY"/>
    <property type="match status" value="1"/>
</dbReference>
<evidence type="ECO:0000256" key="4">
    <source>
        <dbReference type="ARBA" id="ARBA00023136"/>
    </source>
</evidence>
<keyword evidence="3 5" id="KW-1133">Transmembrane helix</keyword>
<protein>
    <recommendedName>
        <fullName evidence="9">MFS general substrate transporter</fullName>
    </recommendedName>
</protein>
<sequence>SFLCWGAYFSLIFPMVNGLDVTHASYVVQTYTVANFIFAIFVGTVIFYTGRCKPLTLYLAIPFEILGAGLMNYFCQPSPNIGYIVMSQIFMACSSGIVMITSEIAMLAIYKKQQYFAIGLNVLSLFLNISHAISFTVLLAI</sequence>
<feature type="non-terminal residue" evidence="7">
    <location>
        <position position="1"/>
    </location>
</feature>
<evidence type="ECO:0000256" key="2">
    <source>
        <dbReference type="ARBA" id="ARBA00022692"/>
    </source>
</evidence>
<dbReference type="PANTHER" id="PTHR23501:SF55">
    <property type="entry name" value="SIDEROPHORE IRON TRANSPORTER, PUTATIVE (AFU_ORTHOLOGUE AFUA_3G03440)-RELATED"/>
    <property type="match status" value="1"/>
</dbReference>
<evidence type="ECO:0000256" key="1">
    <source>
        <dbReference type="ARBA" id="ARBA00004141"/>
    </source>
</evidence>
<dbReference type="SUPFAM" id="SSF103473">
    <property type="entry name" value="MFS general substrate transporter"/>
    <property type="match status" value="1"/>
</dbReference>
<dbReference type="OrthoDB" id="4078873at2759"/>
<comment type="subcellular location">
    <subcellularLocation>
        <location evidence="1">Membrane</location>
        <topology evidence="1">Multi-pass membrane protein</topology>
    </subcellularLocation>
</comment>
<feature type="transmembrane region" description="Helical" evidence="5">
    <location>
        <begin position="28"/>
        <end position="48"/>
    </location>
</feature>
<feature type="transmembrane region" description="Helical" evidence="5">
    <location>
        <begin position="80"/>
        <end position="108"/>
    </location>
</feature>
<dbReference type="AlphaFoldDB" id="A0A2V1D4X5"/>
<feature type="signal peptide" evidence="6">
    <location>
        <begin position="1"/>
        <end position="18"/>
    </location>
</feature>
<gene>
    <name evidence="7" type="ORF">DM02DRAFT_543995</name>
</gene>
<dbReference type="STRING" id="97972.A0A2V1D4X5"/>
<keyword evidence="2 5" id="KW-0812">Transmembrane</keyword>
<dbReference type="EMBL" id="KZ805698">
    <property type="protein sequence ID" value="PVH92284.1"/>
    <property type="molecule type" value="Genomic_DNA"/>
</dbReference>
<feature type="chain" id="PRO_5016090843" description="MFS general substrate transporter" evidence="6">
    <location>
        <begin position="19"/>
        <end position="141"/>
    </location>
</feature>
<evidence type="ECO:0000256" key="3">
    <source>
        <dbReference type="ARBA" id="ARBA00022989"/>
    </source>
</evidence>
<accession>A0A2V1D4X5</accession>
<dbReference type="GO" id="GO:0022857">
    <property type="term" value="F:transmembrane transporter activity"/>
    <property type="evidence" value="ECO:0007669"/>
    <property type="project" value="TreeGrafter"/>
</dbReference>
<evidence type="ECO:0000313" key="8">
    <source>
        <dbReference type="Proteomes" id="UP000244855"/>
    </source>
</evidence>
<reference evidence="7 8" key="1">
    <citation type="journal article" date="2018" name="Sci. Rep.">
        <title>Comparative genomics provides insights into the lifestyle and reveals functional heterogeneity of dark septate endophytic fungi.</title>
        <authorList>
            <person name="Knapp D.G."/>
            <person name="Nemeth J.B."/>
            <person name="Barry K."/>
            <person name="Hainaut M."/>
            <person name="Henrissat B."/>
            <person name="Johnson J."/>
            <person name="Kuo A."/>
            <person name="Lim J.H.P."/>
            <person name="Lipzen A."/>
            <person name="Nolan M."/>
            <person name="Ohm R.A."/>
            <person name="Tamas L."/>
            <person name="Grigoriev I.V."/>
            <person name="Spatafora J.W."/>
            <person name="Nagy L.G."/>
            <person name="Kovacs G.M."/>
        </authorList>
    </citation>
    <scope>NUCLEOTIDE SEQUENCE [LARGE SCALE GENOMIC DNA]</scope>
    <source>
        <strain evidence="7 8">DSE2036</strain>
    </source>
</reference>
<organism evidence="7 8">
    <name type="scientific">Periconia macrospinosa</name>
    <dbReference type="NCBI Taxonomy" id="97972"/>
    <lineage>
        <taxon>Eukaryota</taxon>
        <taxon>Fungi</taxon>
        <taxon>Dikarya</taxon>
        <taxon>Ascomycota</taxon>
        <taxon>Pezizomycotina</taxon>
        <taxon>Dothideomycetes</taxon>
        <taxon>Pleosporomycetidae</taxon>
        <taxon>Pleosporales</taxon>
        <taxon>Massarineae</taxon>
        <taxon>Periconiaceae</taxon>
        <taxon>Periconia</taxon>
    </lineage>
</organism>
<feature type="transmembrane region" description="Helical" evidence="5">
    <location>
        <begin position="55"/>
        <end position="74"/>
    </location>
</feature>
<evidence type="ECO:0000256" key="5">
    <source>
        <dbReference type="SAM" id="Phobius"/>
    </source>
</evidence>